<dbReference type="InterPro" id="IPR014942">
    <property type="entry name" value="AbiEii"/>
</dbReference>
<name>A0A0G1KPG7_9BACT</name>
<evidence type="ECO:0000313" key="2">
    <source>
        <dbReference type="Proteomes" id="UP000034797"/>
    </source>
</evidence>
<proteinExistence type="predicted"/>
<gene>
    <name evidence="1" type="ORF">UW84_C0032G0005</name>
</gene>
<organism evidence="1 2">
    <name type="scientific">Candidatus Collierbacteria bacterium GW2011_GWA2_44_99</name>
    <dbReference type="NCBI Taxonomy" id="1618380"/>
    <lineage>
        <taxon>Bacteria</taxon>
        <taxon>Candidatus Collieribacteriota</taxon>
    </lineage>
</organism>
<evidence type="ECO:0000313" key="1">
    <source>
        <dbReference type="EMBL" id="KKT85418.1"/>
    </source>
</evidence>
<dbReference type="Gene3D" id="3.10.450.620">
    <property type="entry name" value="JHP933, nucleotidyltransferase-like core domain"/>
    <property type="match status" value="1"/>
</dbReference>
<evidence type="ECO:0008006" key="3">
    <source>
        <dbReference type="Google" id="ProtNLM"/>
    </source>
</evidence>
<dbReference type="Pfam" id="PF08843">
    <property type="entry name" value="AbiEii"/>
    <property type="match status" value="1"/>
</dbReference>
<accession>A0A0G1KPG7</accession>
<sequence length="239" mass="27956">MKLIRQEDILHKMQLQKLLMAVVDSPVLSQSLYFKGGTCATMLGFLDRFSVDLDFDLVAESDPAILRVELEKTFKSLDLVIENDNKKSLFFVLKYQAPQNKRSTIKLSIFEEIIKANDYKKVKITEIDRLVNCQTIETMFANKLVAVTDRFEKHQKIAGRDIYDIHYFFNQGYKFKNEIIEERTGLKSKEYINKLIKFIDDKVTDKIITEDLNSLLPLEKFNKIRKVLKQEVLMFLGLL</sequence>
<dbReference type="Proteomes" id="UP000034797">
    <property type="component" value="Unassembled WGS sequence"/>
</dbReference>
<protein>
    <recommendedName>
        <fullName evidence="3">Nucleotidyl transferase AbiEii/AbiGii toxin family protein</fullName>
    </recommendedName>
</protein>
<dbReference type="EMBL" id="LCJW01000032">
    <property type="protein sequence ID" value="KKT85418.1"/>
    <property type="molecule type" value="Genomic_DNA"/>
</dbReference>
<dbReference type="AlphaFoldDB" id="A0A0G1KPG7"/>
<comment type="caution">
    <text evidence="1">The sequence shown here is derived from an EMBL/GenBank/DDBJ whole genome shotgun (WGS) entry which is preliminary data.</text>
</comment>
<reference evidence="1 2" key="1">
    <citation type="journal article" date="2015" name="Nature">
        <title>rRNA introns, odd ribosomes, and small enigmatic genomes across a large radiation of phyla.</title>
        <authorList>
            <person name="Brown C.T."/>
            <person name="Hug L.A."/>
            <person name="Thomas B.C."/>
            <person name="Sharon I."/>
            <person name="Castelle C.J."/>
            <person name="Singh A."/>
            <person name="Wilkins M.J."/>
            <person name="Williams K.H."/>
            <person name="Banfield J.F."/>
        </authorList>
    </citation>
    <scope>NUCLEOTIDE SEQUENCE [LARGE SCALE GENOMIC DNA]</scope>
</reference>